<dbReference type="EMBL" id="JAUHHV010000007">
    <property type="protein sequence ID" value="KAK1419567.1"/>
    <property type="molecule type" value="Genomic_DNA"/>
</dbReference>
<evidence type="ECO:0008006" key="4">
    <source>
        <dbReference type="Google" id="ProtNLM"/>
    </source>
</evidence>
<feature type="region of interest" description="Disordered" evidence="1">
    <location>
        <begin position="233"/>
        <end position="254"/>
    </location>
</feature>
<protein>
    <recommendedName>
        <fullName evidence="4">Protein FAR1-RELATED SEQUENCE</fullName>
    </recommendedName>
</protein>
<dbReference type="Proteomes" id="UP001229421">
    <property type="component" value="Unassembled WGS sequence"/>
</dbReference>
<comment type="caution">
    <text evidence="2">The sequence shown here is derived from an EMBL/GenBank/DDBJ whole genome shotgun (WGS) entry which is preliminary data.</text>
</comment>
<reference evidence="2" key="1">
    <citation type="journal article" date="2023" name="bioRxiv">
        <title>Improved chromosome-level genome assembly for marigold (Tagetes erecta).</title>
        <authorList>
            <person name="Jiang F."/>
            <person name="Yuan L."/>
            <person name="Wang S."/>
            <person name="Wang H."/>
            <person name="Xu D."/>
            <person name="Wang A."/>
            <person name="Fan W."/>
        </authorList>
    </citation>
    <scope>NUCLEOTIDE SEQUENCE</scope>
    <source>
        <strain evidence="2">WSJ</strain>
        <tissue evidence="2">Leaf</tissue>
    </source>
</reference>
<dbReference type="AlphaFoldDB" id="A0AAD8NSF7"/>
<evidence type="ECO:0000313" key="3">
    <source>
        <dbReference type="Proteomes" id="UP001229421"/>
    </source>
</evidence>
<name>A0AAD8NSF7_TARER</name>
<proteinExistence type="predicted"/>
<accession>A0AAD8NSF7</accession>
<gene>
    <name evidence="2" type="ORF">QVD17_28759</name>
</gene>
<feature type="compositionally biased region" description="Polar residues" evidence="1">
    <location>
        <begin position="241"/>
        <end position="250"/>
    </location>
</feature>
<organism evidence="2 3">
    <name type="scientific">Tagetes erecta</name>
    <name type="common">African marigold</name>
    <dbReference type="NCBI Taxonomy" id="13708"/>
    <lineage>
        <taxon>Eukaryota</taxon>
        <taxon>Viridiplantae</taxon>
        <taxon>Streptophyta</taxon>
        <taxon>Embryophyta</taxon>
        <taxon>Tracheophyta</taxon>
        <taxon>Spermatophyta</taxon>
        <taxon>Magnoliopsida</taxon>
        <taxon>eudicotyledons</taxon>
        <taxon>Gunneridae</taxon>
        <taxon>Pentapetalae</taxon>
        <taxon>asterids</taxon>
        <taxon>campanulids</taxon>
        <taxon>Asterales</taxon>
        <taxon>Asteraceae</taxon>
        <taxon>Asteroideae</taxon>
        <taxon>Heliantheae alliance</taxon>
        <taxon>Tageteae</taxon>
        <taxon>Tagetes</taxon>
    </lineage>
</organism>
<keyword evidence="3" id="KW-1185">Reference proteome</keyword>
<evidence type="ECO:0000313" key="2">
    <source>
        <dbReference type="EMBL" id="KAK1419567.1"/>
    </source>
</evidence>
<evidence type="ECO:0000256" key="1">
    <source>
        <dbReference type="SAM" id="MobiDB-lite"/>
    </source>
</evidence>
<sequence length="300" mass="35651">MKRLVSMRPMLSWEGLLYESLLNMKRMVLYFSKYLVCTKEGQKVFHKIDTVNDGARFAKKSKDRRRRPSKRTRVMYGGFMEVGTTVVDFKNFKRDLIVFVGEFDAEMAVQFLMSKNKSSKDFSFEFFARDQRALAGLFWADEDMKHIWYDMTHLGTIMRFIRICRANLQWRLITYHHLKKIMNMTFFQALKKSICGWDRDNDFLVKEGFNNAASDLYKGIICVRVFSSPEFAKSSERGSKNRNNTDSSRMTLRHTGRSIRYDEHHIRLEMKSGRTEIYEAYCRKMIEKHGKNKKQHPVRL</sequence>